<comment type="caution">
    <text evidence="1">The sequence shown here is derived from an EMBL/GenBank/DDBJ whole genome shotgun (WGS) entry which is preliminary data.</text>
</comment>
<dbReference type="Proteomes" id="UP001286313">
    <property type="component" value="Unassembled WGS sequence"/>
</dbReference>
<accession>A0AAE1KZI3</accession>
<sequence>MEALNDWSLEERIIALKFDTTASDTRVVSDTCVLVEQKLGRHLLNLAYYHHIVELVLDKSYVECMRPSTGPQILLFTRCRDRWKSLNTTPQELHPMYREETSQPLKDQEEKLLENFSRHFFHSGDLHSLGLEI</sequence>
<name>A0AAE1KZI3_PETCI</name>
<proteinExistence type="predicted"/>
<keyword evidence="2" id="KW-1185">Reference proteome</keyword>
<evidence type="ECO:0000313" key="1">
    <source>
        <dbReference type="EMBL" id="KAK3889492.1"/>
    </source>
</evidence>
<dbReference type="EMBL" id="JAWQEG010000481">
    <property type="protein sequence ID" value="KAK3889492.1"/>
    <property type="molecule type" value="Genomic_DNA"/>
</dbReference>
<protein>
    <submittedName>
        <fullName evidence="1">Uncharacterized protein</fullName>
    </submittedName>
</protein>
<reference evidence="1" key="1">
    <citation type="submission" date="2023-10" db="EMBL/GenBank/DDBJ databases">
        <title>Genome assemblies of two species of porcelain crab, Petrolisthes cinctipes and Petrolisthes manimaculis (Anomura: Porcellanidae).</title>
        <authorList>
            <person name="Angst P."/>
        </authorList>
    </citation>
    <scope>NUCLEOTIDE SEQUENCE</scope>
    <source>
        <strain evidence="1">PB745_01</strain>
        <tissue evidence="1">Gill</tissue>
    </source>
</reference>
<organism evidence="1 2">
    <name type="scientific">Petrolisthes cinctipes</name>
    <name type="common">Flat porcelain crab</name>
    <dbReference type="NCBI Taxonomy" id="88211"/>
    <lineage>
        <taxon>Eukaryota</taxon>
        <taxon>Metazoa</taxon>
        <taxon>Ecdysozoa</taxon>
        <taxon>Arthropoda</taxon>
        <taxon>Crustacea</taxon>
        <taxon>Multicrustacea</taxon>
        <taxon>Malacostraca</taxon>
        <taxon>Eumalacostraca</taxon>
        <taxon>Eucarida</taxon>
        <taxon>Decapoda</taxon>
        <taxon>Pleocyemata</taxon>
        <taxon>Anomura</taxon>
        <taxon>Galatheoidea</taxon>
        <taxon>Porcellanidae</taxon>
        <taxon>Petrolisthes</taxon>
    </lineage>
</organism>
<gene>
    <name evidence="1" type="ORF">Pcinc_006464</name>
</gene>
<evidence type="ECO:0000313" key="2">
    <source>
        <dbReference type="Proteomes" id="UP001286313"/>
    </source>
</evidence>
<dbReference type="AlphaFoldDB" id="A0AAE1KZI3"/>